<dbReference type="SUPFAM" id="SSF56349">
    <property type="entry name" value="DNA breaking-rejoining enzymes"/>
    <property type="match status" value="1"/>
</dbReference>
<dbReference type="CDD" id="cd01189">
    <property type="entry name" value="INT_ICEBs1_C_like"/>
    <property type="match status" value="1"/>
</dbReference>
<comment type="function">
    <text evidence="1">Site-specific tyrosine recombinase, which acts by catalyzing the cutting and rejoining of the recombining DNA molecules.</text>
</comment>
<dbReference type="InterPro" id="IPR002104">
    <property type="entry name" value="Integrase_catalytic"/>
</dbReference>
<evidence type="ECO:0000256" key="4">
    <source>
        <dbReference type="ARBA" id="ARBA00023125"/>
    </source>
</evidence>
<dbReference type="EMBL" id="FRCP01000023">
    <property type="protein sequence ID" value="SHM96193.1"/>
    <property type="molecule type" value="Genomic_DNA"/>
</dbReference>
<name>A0A1M7MYP1_9FIRM</name>
<dbReference type="Pfam" id="PF00589">
    <property type="entry name" value="Phage_integrase"/>
    <property type="match status" value="1"/>
</dbReference>
<keyword evidence="4 6" id="KW-0238">DNA-binding</keyword>
<dbReference type="AlphaFoldDB" id="A0A1M7MYP1"/>
<accession>A0A1M7MYP1</accession>
<dbReference type="PANTHER" id="PTHR30349:SF64">
    <property type="entry name" value="PROPHAGE INTEGRASE INTD-RELATED"/>
    <property type="match status" value="1"/>
</dbReference>
<dbReference type="InterPro" id="IPR011010">
    <property type="entry name" value="DNA_brk_join_enz"/>
</dbReference>
<dbReference type="InterPro" id="IPR010998">
    <property type="entry name" value="Integrase_recombinase_N"/>
</dbReference>
<evidence type="ECO:0000313" key="10">
    <source>
        <dbReference type="Proteomes" id="UP000184038"/>
    </source>
</evidence>
<keyword evidence="5" id="KW-0233">DNA recombination</keyword>
<dbReference type="InterPro" id="IPR004107">
    <property type="entry name" value="Integrase_SAM-like_N"/>
</dbReference>
<keyword evidence="10" id="KW-1185">Reference proteome</keyword>
<dbReference type="OrthoDB" id="111144at2"/>
<evidence type="ECO:0000313" key="9">
    <source>
        <dbReference type="EMBL" id="SHM96193.1"/>
    </source>
</evidence>
<organism evidence="9 10">
    <name type="scientific">Anaerosporobacter mobilis DSM 15930</name>
    <dbReference type="NCBI Taxonomy" id="1120996"/>
    <lineage>
        <taxon>Bacteria</taxon>
        <taxon>Bacillati</taxon>
        <taxon>Bacillota</taxon>
        <taxon>Clostridia</taxon>
        <taxon>Lachnospirales</taxon>
        <taxon>Lachnospiraceae</taxon>
        <taxon>Anaerosporobacter</taxon>
    </lineage>
</organism>
<dbReference type="Pfam" id="PF14659">
    <property type="entry name" value="Phage_int_SAM_3"/>
    <property type="match status" value="1"/>
</dbReference>
<proteinExistence type="inferred from homology"/>
<evidence type="ECO:0000259" key="7">
    <source>
        <dbReference type="PROSITE" id="PS51898"/>
    </source>
</evidence>
<dbReference type="Gene3D" id="1.10.150.130">
    <property type="match status" value="1"/>
</dbReference>
<dbReference type="InterPro" id="IPR050090">
    <property type="entry name" value="Tyrosine_recombinase_XerCD"/>
</dbReference>
<gene>
    <name evidence="9" type="ORF">SAMN02746066_04118</name>
</gene>
<dbReference type="PROSITE" id="PS51900">
    <property type="entry name" value="CB"/>
    <property type="match status" value="1"/>
</dbReference>
<dbReference type="InterPro" id="IPR013762">
    <property type="entry name" value="Integrase-like_cat_sf"/>
</dbReference>
<dbReference type="GO" id="GO:0015074">
    <property type="term" value="P:DNA integration"/>
    <property type="evidence" value="ECO:0007669"/>
    <property type="project" value="UniProtKB-KW"/>
</dbReference>
<dbReference type="PANTHER" id="PTHR30349">
    <property type="entry name" value="PHAGE INTEGRASE-RELATED"/>
    <property type="match status" value="1"/>
</dbReference>
<sequence>MVTKGSLFKQGNNWYYRYMYNGVRICKKGTTDKAETRSLMLQSIAETERSGKVFIPTDMTVSNLLDIWYDECVKDVLRHGTRCDYLNAINNHIKPILGDKKLKDVTIDDLQQYLDGKQKKYAPSTLKAHLVVLNGAFRYAVYPKKYIKDNPMLYVQRKKINRNLDTFLDFEDDSKIKIIDSDTFQKILSVNTEPMYYMALLISYHTGARAGEVCGLSWEDIDFTNMTIRINKSMFYNTELKRWELGKTKGGKPRTVDFGKTLLDILKREKKRQLESKMYYGEFYKNTYYDVEEIDGLKHIKLIDDTDKKESSTPIDFVCKKDGGELFTNQTVKYLVKKTKKALDIEFNFHMLRHTHATILIENGAIMKDVQERLGHTDIRITMNTYSHVTPKMKKQTVDIFERALY</sequence>
<evidence type="ECO:0000256" key="5">
    <source>
        <dbReference type="ARBA" id="ARBA00023172"/>
    </source>
</evidence>
<feature type="domain" description="Tyr recombinase" evidence="7">
    <location>
        <begin position="174"/>
        <end position="399"/>
    </location>
</feature>
<dbReference type="GO" id="GO:0006310">
    <property type="term" value="P:DNA recombination"/>
    <property type="evidence" value="ECO:0007669"/>
    <property type="project" value="UniProtKB-KW"/>
</dbReference>
<keyword evidence="3" id="KW-0229">DNA integration</keyword>
<dbReference type="Gene3D" id="1.10.443.10">
    <property type="entry name" value="Intergrase catalytic core"/>
    <property type="match status" value="1"/>
</dbReference>
<evidence type="ECO:0000256" key="6">
    <source>
        <dbReference type="PROSITE-ProRule" id="PRU01248"/>
    </source>
</evidence>
<dbReference type="RefSeq" id="WP_073290882.1">
    <property type="nucleotide sequence ID" value="NZ_FRCP01000023.1"/>
</dbReference>
<comment type="similarity">
    <text evidence="2">Belongs to the 'phage' integrase family.</text>
</comment>
<dbReference type="GO" id="GO:0003677">
    <property type="term" value="F:DNA binding"/>
    <property type="evidence" value="ECO:0007669"/>
    <property type="project" value="UniProtKB-UniRule"/>
</dbReference>
<evidence type="ECO:0000256" key="3">
    <source>
        <dbReference type="ARBA" id="ARBA00022908"/>
    </source>
</evidence>
<dbReference type="InterPro" id="IPR044068">
    <property type="entry name" value="CB"/>
</dbReference>
<evidence type="ECO:0000256" key="1">
    <source>
        <dbReference type="ARBA" id="ARBA00003283"/>
    </source>
</evidence>
<dbReference type="PROSITE" id="PS51898">
    <property type="entry name" value="TYR_RECOMBINASE"/>
    <property type="match status" value="1"/>
</dbReference>
<feature type="domain" description="Core-binding (CB)" evidence="8">
    <location>
        <begin position="59"/>
        <end position="141"/>
    </location>
</feature>
<protein>
    <submittedName>
        <fullName evidence="9">Site-specific recombinase XerD</fullName>
    </submittedName>
</protein>
<reference evidence="9 10" key="1">
    <citation type="submission" date="2016-11" db="EMBL/GenBank/DDBJ databases">
        <authorList>
            <person name="Jaros S."/>
            <person name="Januszkiewicz K."/>
            <person name="Wedrychowicz H."/>
        </authorList>
    </citation>
    <scope>NUCLEOTIDE SEQUENCE [LARGE SCALE GENOMIC DNA]</scope>
    <source>
        <strain evidence="9 10">DSM 15930</strain>
    </source>
</reference>
<evidence type="ECO:0000256" key="2">
    <source>
        <dbReference type="ARBA" id="ARBA00008857"/>
    </source>
</evidence>
<dbReference type="STRING" id="1120996.SAMN02746066_04118"/>
<evidence type="ECO:0000259" key="8">
    <source>
        <dbReference type="PROSITE" id="PS51900"/>
    </source>
</evidence>
<dbReference type="Proteomes" id="UP000184038">
    <property type="component" value="Unassembled WGS sequence"/>
</dbReference>